<evidence type="ECO:0000256" key="1">
    <source>
        <dbReference type="SAM" id="SignalP"/>
    </source>
</evidence>
<dbReference type="RefSeq" id="WP_085516880.1">
    <property type="nucleotide sequence ID" value="NZ_FXAW01000003.1"/>
</dbReference>
<sequence length="187" mass="19872">MKKVLLVAVMAIAFNFAKAQDYKPFQLYSGVGYAIPQGGGGFLFDIEPAYRINDQISVGFRWELAAMARVVGDTEASISGTSSYSLNGKYYLGSSSFRPYVGAGVGAFGLASISTGVNGAGAGAETKIGFYPRIGFDWGHFNINIDYNFIPSSEVDGFDTNGDPATFDVANSYLGIRVGAFLFGGKK</sequence>
<reference evidence="3" key="1">
    <citation type="submission" date="2017-04" db="EMBL/GenBank/DDBJ databases">
        <authorList>
            <person name="Varghese N."/>
            <person name="Submissions S."/>
        </authorList>
    </citation>
    <scope>NUCLEOTIDE SEQUENCE [LARGE SCALE GENOMIC DNA]</scope>
    <source>
        <strain evidence="3">DSM 4125</strain>
    </source>
</reference>
<dbReference type="EMBL" id="FXAW01000003">
    <property type="protein sequence ID" value="SMG30462.1"/>
    <property type="molecule type" value="Genomic_DNA"/>
</dbReference>
<feature type="signal peptide" evidence="1">
    <location>
        <begin position="1"/>
        <end position="19"/>
    </location>
</feature>
<evidence type="ECO:0000313" key="3">
    <source>
        <dbReference type="Proteomes" id="UP000193804"/>
    </source>
</evidence>
<dbReference type="OrthoDB" id="1161695at2"/>
<organism evidence="2 3">
    <name type="scientific">Marivirga sericea</name>
    <dbReference type="NCBI Taxonomy" id="1028"/>
    <lineage>
        <taxon>Bacteria</taxon>
        <taxon>Pseudomonadati</taxon>
        <taxon>Bacteroidota</taxon>
        <taxon>Cytophagia</taxon>
        <taxon>Cytophagales</taxon>
        <taxon>Marivirgaceae</taxon>
        <taxon>Marivirga</taxon>
    </lineage>
</organism>
<dbReference type="Proteomes" id="UP000193804">
    <property type="component" value="Unassembled WGS sequence"/>
</dbReference>
<dbReference type="AlphaFoldDB" id="A0A1X7JRV1"/>
<dbReference type="SUPFAM" id="SSF56925">
    <property type="entry name" value="OMPA-like"/>
    <property type="match status" value="1"/>
</dbReference>
<keyword evidence="3" id="KW-1185">Reference proteome</keyword>
<protein>
    <recommendedName>
        <fullName evidence="4">Outer membrane protein beta-barrel domain-containing protein</fullName>
    </recommendedName>
</protein>
<gene>
    <name evidence="2" type="ORF">SAMN05661096_01973</name>
</gene>
<evidence type="ECO:0008006" key="4">
    <source>
        <dbReference type="Google" id="ProtNLM"/>
    </source>
</evidence>
<evidence type="ECO:0000313" key="2">
    <source>
        <dbReference type="EMBL" id="SMG30462.1"/>
    </source>
</evidence>
<dbReference type="STRING" id="1028.SAMN05661096_01973"/>
<proteinExistence type="predicted"/>
<dbReference type="InterPro" id="IPR011250">
    <property type="entry name" value="OMP/PagP_B-barrel"/>
</dbReference>
<keyword evidence="1" id="KW-0732">Signal</keyword>
<accession>A0A1X7JRV1</accession>
<feature type="chain" id="PRO_5013005082" description="Outer membrane protein beta-barrel domain-containing protein" evidence="1">
    <location>
        <begin position="20"/>
        <end position="187"/>
    </location>
</feature>
<name>A0A1X7JRV1_9BACT</name>
<dbReference type="Gene3D" id="2.40.160.20">
    <property type="match status" value="1"/>
</dbReference>